<evidence type="ECO:0000313" key="2">
    <source>
        <dbReference type="EMBL" id="KAH3697293.1"/>
    </source>
</evidence>
<keyword evidence="1" id="KW-0472">Membrane</keyword>
<reference evidence="2" key="1">
    <citation type="journal article" date="2019" name="bioRxiv">
        <title>The Genome of the Zebra Mussel, Dreissena polymorpha: A Resource for Invasive Species Research.</title>
        <authorList>
            <person name="McCartney M.A."/>
            <person name="Auch B."/>
            <person name="Kono T."/>
            <person name="Mallez S."/>
            <person name="Zhang Y."/>
            <person name="Obille A."/>
            <person name="Becker A."/>
            <person name="Abrahante J.E."/>
            <person name="Garbe J."/>
            <person name="Badalamenti J.P."/>
            <person name="Herman A."/>
            <person name="Mangelson H."/>
            <person name="Liachko I."/>
            <person name="Sullivan S."/>
            <person name="Sone E.D."/>
            <person name="Koren S."/>
            <person name="Silverstein K.A.T."/>
            <person name="Beckman K.B."/>
            <person name="Gohl D.M."/>
        </authorList>
    </citation>
    <scope>NUCLEOTIDE SEQUENCE</scope>
    <source>
        <strain evidence="2">Duluth1</strain>
        <tissue evidence="2">Whole animal</tissue>
    </source>
</reference>
<dbReference type="EMBL" id="JAIWYP010000016">
    <property type="protein sequence ID" value="KAH3697293.1"/>
    <property type="molecule type" value="Genomic_DNA"/>
</dbReference>
<accession>A0A9D3YBF6</accession>
<keyword evidence="1" id="KW-1133">Transmembrane helix</keyword>
<dbReference type="AlphaFoldDB" id="A0A9D3YBF6"/>
<proteinExistence type="predicted"/>
<keyword evidence="3" id="KW-1185">Reference proteome</keyword>
<name>A0A9D3YBF6_DREPO</name>
<evidence type="ECO:0000313" key="3">
    <source>
        <dbReference type="Proteomes" id="UP000828390"/>
    </source>
</evidence>
<dbReference type="Proteomes" id="UP000828390">
    <property type="component" value="Unassembled WGS sequence"/>
</dbReference>
<gene>
    <name evidence="2" type="ORF">DPMN_084789</name>
</gene>
<organism evidence="2 3">
    <name type="scientific">Dreissena polymorpha</name>
    <name type="common">Zebra mussel</name>
    <name type="synonym">Mytilus polymorpha</name>
    <dbReference type="NCBI Taxonomy" id="45954"/>
    <lineage>
        <taxon>Eukaryota</taxon>
        <taxon>Metazoa</taxon>
        <taxon>Spiralia</taxon>
        <taxon>Lophotrochozoa</taxon>
        <taxon>Mollusca</taxon>
        <taxon>Bivalvia</taxon>
        <taxon>Autobranchia</taxon>
        <taxon>Heteroconchia</taxon>
        <taxon>Euheterodonta</taxon>
        <taxon>Imparidentia</taxon>
        <taxon>Neoheterodontei</taxon>
        <taxon>Myida</taxon>
        <taxon>Dreissenoidea</taxon>
        <taxon>Dreissenidae</taxon>
        <taxon>Dreissena</taxon>
    </lineage>
</organism>
<comment type="caution">
    <text evidence="2">The sequence shown here is derived from an EMBL/GenBank/DDBJ whole genome shotgun (WGS) entry which is preliminary data.</text>
</comment>
<keyword evidence="1" id="KW-0812">Transmembrane</keyword>
<feature type="transmembrane region" description="Helical" evidence="1">
    <location>
        <begin position="25"/>
        <end position="50"/>
    </location>
</feature>
<reference evidence="2" key="2">
    <citation type="submission" date="2020-11" db="EMBL/GenBank/DDBJ databases">
        <authorList>
            <person name="McCartney M.A."/>
            <person name="Auch B."/>
            <person name="Kono T."/>
            <person name="Mallez S."/>
            <person name="Becker A."/>
            <person name="Gohl D.M."/>
            <person name="Silverstein K.A.T."/>
            <person name="Koren S."/>
            <person name="Bechman K.B."/>
            <person name="Herman A."/>
            <person name="Abrahante J.E."/>
            <person name="Garbe J."/>
        </authorList>
    </citation>
    <scope>NUCLEOTIDE SEQUENCE</scope>
    <source>
        <strain evidence="2">Duluth1</strain>
        <tissue evidence="2">Whole animal</tissue>
    </source>
</reference>
<sequence length="53" mass="5189">MIVDVTVTAAVAVDDCIPAEHVSEALAYVCFVSVVVISAVATVAAAVAVVSAA</sequence>
<evidence type="ECO:0000256" key="1">
    <source>
        <dbReference type="SAM" id="Phobius"/>
    </source>
</evidence>
<protein>
    <submittedName>
        <fullName evidence="2">Uncharacterized protein</fullName>
    </submittedName>
</protein>